<feature type="binding site" evidence="7">
    <location>
        <begin position="238"/>
        <end position="240"/>
    </location>
    <ligand>
        <name>substrate</name>
    </ligand>
</feature>
<dbReference type="Pfam" id="PF02782">
    <property type="entry name" value="FGGY_C"/>
    <property type="match status" value="1"/>
</dbReference>
<evidence type="ECO:0000259" key="10">
    <source>
        <dbReference type="Pfam" id="PF02782"/>
    </source>
</evidence>
<keyword evidence="3 7" id="KW-0547">Nucleotide-binding</keyword>
<comment type="catalytic activity">
    <reaction evidence="7">
        <text>L-rhamnulose + ATP = L-rhamnulose 1-phosphate + ADP + H(+)</text>
        <dbReference type="Rhea" id="RHEA:20117"/>
        <dbReference type="ChEBI" id="CHEBI:15378"/>
        <dbReference type="ChEBI" id="CHEBI:17897"/>
        <dbReference type="ChEBI" id="CHEBI:30616"/>
        <dbReference type="ChEBI" id="CHEBI:58313"/>
        <dbReference type="ChEBI" id="CHEBI:456216"/>
        <dbReference type="EC" id="2.7.1.5"/>
    </reaction>
</comment>
<keyword evidence="6 7" id="KW-0684">Rhamnose metabolism</keyword>
<dbReference type="GO" id="GO:0019301">
    <property type="term" value="P:rhamnose catabolic process"/>
    <property type="evidence" value="ECO:0007669"/>
    <property type="project" value="UniProtKB-UniRule"/>
</dbReference>
<keyword evidence="4 7" id="KW-0418">Kinase</keyword>
<keyword evidence="2 7" id="KW-0808">Transferase</keyword>
<feature type="binding site" evidence="7">
    <location>
        <position position="80"/>
    </location>
    <ligand>
        <name>substrate</name>
    </ligand>
</feature>
<dbReference type="InterPro" id="IPR050406">
    <property type="entry name" value="FGGY_Carb_Kinase"/>
</dbReference>
<gene>
    <name evidence="7 11" type="primary">rhaB</name>
    <name evidence="11" type="ORF">GOM49_15105</name>
</gene>
<dbReference type="Gene3D" id="3.30.420.40">
    <property type="match status" value="2"/>
</dbReference>
<protein>
    <recommendedName>
        <fullName evidence="7 8">Rhamnulokinase</fullName>
        <shortName evidence="7">RhaB</shortName>
        <ecNumber evidence="7 8">2.7.1.5</ecNumber>
    </recommendedName>
    <alternativeName>
        <fullName evidence="7">ATP:L-rhamnulose phosphotransferase</fullName>
    </alternativeName>
    <alternativeName>
        <fullName evidence="7">L-rhamnulose 1-kinase</fullName>
    </alternativeName>
    <alternativeName>
        <fullName evidence="7">Rhamnulose kinase</fullName>
    </alternativeName>
</protein>
<proteinExistence type="inferred from homology"/>
<dbReference type="UniPathway" id="UPA00541">
    <property type="reaction ID" value="UER00602"/>
</dbReference>
<dbReference type="GO" id="GO:0005524">
    <property type="term" value="F:ATP binding"/>
    <property type="evidence" value="ECO:0007669"/>
    <property type="project" value="UniProtKB-KW"/>
</dbReference>
<dbReference type="InterPro" id="IPR043129">
    <property type="entry name" value="ATPase_NBD"/>
</dbReference>
<evidence type="ECO:0000256" key="5">
    <source>
        <dbReference type="ARBA" id="ARBA00022840"/>
    </source>
</evidence>
<dbReference type="AlphaFoldDB" id="A0A6I6FEE8"/>
<evidence type="ECO:0000256" key="2">
    <source>
        <dbReference type="ARBA" id="ARBA00022679"/>
    </source>
</evidence>
<dbReference type="InterPro" id="IPR000577">
    <property type="entry name" value="Carb_kinase_FGGY"/>
</dbReference>
<keyword evidence="5 7" id="KW-0067">ATP-binding</keyword>
<dbReference type="GO" id="GO:0008993">
    <property type="term" value="F:rhamnulokinase activity"/>
    <property type="evidence" value="ECO:0007669"/>
    <property type="project" value="UniProtKB-UniRule"/>
</dbReference>
<comment type="cofactor">
    <cofactor evidence="7">
        <name>Mg(2+)</name>
        <dbReference type="ChEBI" id="CHEBI:18420"/>
    </cofactor>
</comment>
<evidence type="ECO:0000256" key="7">
    <source>
        <dbReference type="HAMAP-Rule" id="MF_01535"/>
    </source>
</evidence>
<comment type="similarity">
    <text evidence="1">Belongs to the FGGY kinase family.</text>
</comment>
<dbReference type="InterPro" id="IPR018485">
    <property type="entry name" value="FGGY_C"/>
</dbReference>
<evidence type="ECO:0000313" key="12">
    <source>
        <dbReference type="Proteomes" id="UP000422764"/>
    </source>
</evidence>
<feature type="binding site" evidence="7">
    <location>
        <position position="261"/>
    </location>
    <ligand>
        <name>ATP</name>
        <dbReference type="ChEBI" id="CHEBI:30616"/>
    </ligand>
</feature>
<dbReference type="HAMAP" id="MF_01535">
    <property type="entry name" value="Rhamnulokinase"/>
    <property type="match status" value="1"/>
</dbReference>
<feature type="binding site" evidence="7">
    <location>
        <position position="405"/>
    </location>
    <ligand>
        <name>ATP</name>
        <dbReference type="ChEBI" id="CHEBI:30616"/>
    </ligand>
</feature>
<evidence type="ECO:0000256" key="8">
    <source>
        <dbReference type="NCBIfam" id="TIGR02627"/>
    </source>
</evidence>
<feature type="active site" description="Proton acceptor" evidence="7">
    <location>
        <position position="239"/>
    </location>
</feature>
<comment type="caution">
    <text evidence="7">Lacks conserved residue(s) required for the propagation of feature annotation.</text>
</comment>
<keyword evidence="7" id="KW-0460">Magnesium</keyword>
<reference evidence="11 12" key="1">
    <citation type="submission" date="2019-12" db="EMBL/GenBank/DDBJ databases">
        <title>Genome sequenceing of Clostridium bovifaecis.</title>
        <authorList>
            <person name="Yao Y."/>
        </authorList>
    </citation>
    <scope>NUCLEOTIDE SEQUENCE [LARGE SCALE GENOMIC DNA]</scope>
    <source>
        <strain evidence="11 12">BXX</strain>
    </source>
</reference>
<evidence type="ECO:0000256" key="1">
    <source>
        <dbReference type="ARBA" id="ARBA00009156"/>
    </source>
</evidence>
<sequence length="485" mass="55335">MAKICIAIDIGASSGRVIAGTLKEKKFAIQEVYRFKNNMFEEKGSYYWDIDHLFNEITNGLKEFSKLGIYAEAIGIDTWAVDYVLLDKENHRVSPVYAYRDHRTDLTMGEVFKKVNPKKIYEKTGIQFQQFNTIYQIYEHVKSNNEILNNADTFMMIPDYLNYLLSNEKAVEFTNATTTQLFNINELSWDEELINITGFNKEIFPKVIKSGTILGNLTKEVQQRTGLAEMKVIAPATHDTGSAVVSVPAITEYFAYISSGTWSLIGIESDTPICTEKAKEYNFTNEGGAFDTYRVLKNIMGLWLIQEVQRLYDYKYSFAELASFAEESKPFKALINPNNSRFLNPENMIEEIQNYCKETKQFVPETPGEIARCIFESLAFQYKEALLQIKEISKKDINKIHIIGGGAQNKLLNQLCADFTQCEVYAGPIEATALGNLAVQFIALGEISSLKEARKIILESFDINKYIPLCSSEIEENWRKFKSLQ</sequence>
<dbReference type="EMBL" id="CP046522">
    <property type="protein sequence ID" value="QGU96245.1"/>
    <property type="molecule type" value="Genomic_DNA"/>
</dbReference>
<dbReference type="PANTHER" id="PTHR43095">
    <property type="entry name" value="SUGAR KINASE"/>
    <property type="match status" value="1"/>
</dbReference>
<dbReference type="NCBIfam" id="TIGR02627">
    <property type="entry name" value="rhamnulo_kin"/>
    <property type="match status" value="1"/>
</dbReference>
<dbReference type="PIRSF" id="PIRSF000538">
    <property type="entry name" value="GlpK"/>
    <property type="match status" value="1"/>
</dbReference>
<dbReference type="Proteomes" id="UP000422764">
    <property type="component" value="Chromosome"/>
</dbReference>
<dbReference type="InterPro" id="IPR018484">
    <property type="entry name" value="FGGY_N"/>
</dbReference>
<evidence type="ECO:0000313" key="11">
    <source>
        <dbReference type="EMBL" id="QGU96245.1"/>
    </source>
</evidence>
<dbReference type="PANTHER" id="PTHR43095:SF2">
    <property type="entry name" value="GLUCONOKINASE"/>
    <property type="match status" value="1"/>
</dbReference>
<dbReference type="SUPFAM" id="SSF53067">
    <property type="entry name" value="Actin-like ATPase domain"/>
    <property type="match status" value="2"/>
</dbReference>
<dbReference type="Pfam" id="PF00370">
    <property type="entry name" value="FGGY_N"/>
    <property type="match status" value="1"/>
</dbReference>
<keyword evidence="7" id="KW-1015">Disulfide bond</keyword>
<evidence type="ECO:0000256" key="3">
    <source>
        <dbReference type="ARBA" id="ARBA00022741"/>
    </source>
</evidence>
<organism evidence="11 12">
    <name type="scientific">Clostridium bovifaecis</name>
    <dbReference type="NCBI Taxonomy" id="2184719"/>
    <lineage>
        <taxon>Bacteria</taxon>
        <taxon>Bacillati</taxon>
        <taxon>Bacillota</taxon>
        <taxon>Clostridia</taxon>
        <taxon>Eubacteriales</taxon>
        <taxon>Clostridiaceae</taxon>
        <taxon>Clostridium</taxon>
    </lineage>
</organism>
<accession>A0A6I6FEE8</accession>
<evidence type="ECO:0000256" key="4">
    <source>
        <dbReference type="ARBA" id="ARBA00022777"/>
    </source>
</evidence>
<comment type="similarity">
    <text evidence="7">Belongs to the rhamnulokinase family.</text>
</comment>
<feature type="domain" description="Carbohydrate kinase FGGY N-terminal" evidence="9">
    <location>
        <begin position="5"/>
        <end position="245"/>
    </location>
</feature>
<dbReference type="EC" id="2.7.1.5" evidence="7 8"/>
<feature type="disulfide bond" evidence="7">
    <location>
        <begin position="356"/>
        <end position="373"/>
    </location>
</feature>
<feature type="binding site" evidence="7">
    <location>
        <position position="306"/>
    </location>
    <ligand>
        <name>ATP</name>
        <dbReference type="ChEBI" id="CHEBI:30616"/>
    </ligand>
</feature>
<feature type="binding site" evidence="7">
    <location>
        <begin position="12"/>
        <end position="16"/>
    </location>
    <ligand>
        <name>ATP</name>
        <dbReference type="ChEBI" id="CHEBI:30616"/>
    </ligand>
</feature>
<dbReference type="CDD" id="cd07771">
    <property type="entry name" value="ASKHA_NBD_FGGY_RhaB-like"/>
    <property type="match status" value="1"/>
</dbReference>
<dbReference type="InterPro" id="IPR013449">
    <property type="entry name" value="Rhamnulokinase"/>
</dbReference>
<evidence type="ECO:0000259" key="9">
    <source>
        <dbReference type="Pfam" id="PF00370"/>
    </source>
</evidence>
<comment type="pathway">
    <text evidence="7">Carbohydrate degradation; L-rhamnose degradation; glycerone phosphate from L-rhamnose: step 2/3.</text>
</comment>
<feature type="domain" description="Carbohydrate kinase FGGY C-terminal" evidence="10">
    <location>
        <begin position="255"/>
        <end position="443"/>
    </location>
</feature>
<name>A0A6I6FEE8_9CLOT</name>
<comment type="function">
    <text evidence="7">Involved in the catabolism of L-rhamnose (6-deoxy-L-mannose). Catalyzes the transfer of the gamma-phosphate group from ATP to the 1-hydroxyl group of L-rhamnulose to yield L-rhamnulose 1-phosphate.</text>
</comment>
<feature type="binding site" evidence="7">
    <location>
        <position position="298"/>
    </location>
    <ligand>
        <name>substrate</name>
    </ligand>
</feature>
<keyword evidence="12" id="KW-1185">Reference proteome</keyword>
<evidence type="ECO:0000256" key="6">
    <source>
        <dbReference type="ARBA" id="ARBA00023308"/>
    </source>
</evidence>